<name>W4LWP2_ENTF1</name>
<dbReference type="PANTHER" id="PTHR42687">
    <property type="entry name" value="L-THREONINE 3-DEHYDROGENASE"/>
    <property type="match status" value="1"/>
</dbReference>
<dbReference type="GO" id="GO:0008743">
    <property type="term" value="F:L-threonine 3-dehydrogenase activity"/>
    <property type="evidence" value="ECO:0007669"/>
    <property type="project" value="TreeGrafter"/>
</dbReference>
<dbReference type="InterPro" id="IPR051225">
    <property type="entry name" value="NAD(P)_epim/dehydratase"/>
</dbReference>
<proteinExistence type="inferred from homology"/>
<evidence type="ECO:0000313" key="4">
    <source>
        <dbReference type="Proteomes" id="UP000019141"/>
    </source>
</evidence>
<dbReference type="HOGENOM" id="CLU_007383_19_1_7"/>
<dbReference type="SUPFAM" id="SSF51735">
    <property type="entry name" value="NAD(P)-binding Rossmann-fold domains"/>
    <property type="match status" value="1"/>
</dbReference>
<dbReference type="Proteomes" id="UP000019141">
    <property type="component" value="Unassembled WGS sequence"/>
</dbReference>
<accession>W4LWP2</accession>
<dbReference type="InterPro" id="IPR001509">
    <property type="entry name" value="Epimerase_deHydtase"/>
</dbReference>
<sequence length="312" mass="34396">MTTLIAGGAGFVGLEVVRLLLERGELRPVVFSRHPSPQRLGDLASHVEAISGDLGNFSHVLHAVKTTRPERIYHLGAMLSVPSDADPAAAIQTNAMGTFHILEAARLFDVKQVIFSSSVGTYGYDIHEDVISDTTLQRPQFFYGATKVFGEHMGLFYKRKYGLDFRGIRYPSVIGPGVSTPGAVQYTSWVIEECARGNPFTIWVTPETRMPVMYIDEAAQATMQLAEAPPERIETVNYLVDGLKPTPSAGELAAAVRAQIPGAQIDFVPDPQLQPLVDEIVRPLDDSRARDEWGWEPSYDLERIVTAFLARL</sequence>
<organism evidence="3 4">
    <name type="scientific">Entotheonella factor</name>
    <dbReference type="NCBI Taxonomy" id="1429438"/>
    <lineage>
        <taxon>Bacteria</taxon>
        <taxon>Pseudomonadati</taxon>
        <taxon>Nitrospinota/Tectimicrobiota group</taxon>
        <taxon>Candidatus Tectimicrobiota</taxon>
        <taxon>Candidatus Entotheonellia</taxon>
        <taxon>Candidatus Entotheonellales</taxon>
        <taxon>Candidatus Entotheonellaceae</taxon>
        <taxon>Candidatus Entotheonella</taxon>
    </lineage>
</organism>
<evidence type="ECO:0000256" key="1">
    <source>
        <dbReference type="ARBA" id="ARBA00007637"/>
    </source>
</evidence>
<protein>
    <recommendedName>
        <fullName evidence="2">NAD-dependent epimerase/dehydratase domain-containing protein</fullName>
    </recommendedName>
</protein>
<evidence type="ECO:0000259" key="2">
    <source>
        <dbReference type="Pfam" id="PF01370"/>
    </source>
</evidence>
<reference evidence="3 4" key="1">
    <citation type="journal article" date="2014" name="Nature">
        <title>An environmental bacterial taxon with a large and distinct metabolic repertoire.</title>
        <authorList>
            <person name="Wilson M.C."/>
            <person name="Mori T."/>
            <person name="Ruckert C."/>
            <person name="Uria A.R."/>
            <person name="Helf M.J."/>
            <person name="Takada K."/>
            <person name="Gernert C."/>
            <person name="Steffens U.A."/>
            <person name="Heycke N."/>
            <person name="Schmitt S."/>
            <person name="Rinke C."/>
            <person name="Helfrich E.J."/>
            <person name="Brachmann A.O."/>
            <person name="Gurgui C."/>
            <person name="Wakimoto T."/>
            <person name="Kracht M."/>
            <person name="Crusemann M."/>
            <person name="Hentschel U."/>
            <person name="Abe I."/>
            <person name="Matsunaga S."/>
            <person name="Kalinowski J."/>
            <person name="Takeyama H."/>
            <person name="Piel J."/>
        </authorList>
    </citation>
    <scope>NUCLEOTIDE SEQUENCE [LARGE SCALE GENOMIC DNA]</scope>
    <source>
        <strain evidence="4">TSY1</strain>
    </source>
</reference>
<dbReference type="Pfam" id="PF01370">
    <property type="entry name" value="Epimerase"/>
    <property type="match status" value="1"/>
</dbReference>
<dbReference type="AlphaFoldDB" id="W4LWP2"/>
<comment type="caution">
    <text evidence="3">The sequence shown here is derived from an EMBL/GenBank/DDBJ whole genome shotgun (WGS) entry which is preliminary data.</text>
</comment>
<dbReference type="GO" id="GO:0006567">
    <property type="term" value="P:L-threonine catabolic process"/>
    <property type="evidence" value="ECO:0007669"/>
    <property type="project" value="TreeGrafter"/>
</dbReference>
<dbReference type="EMBL" id="AZHW01000156">
    <property type="protein sequence ID" value="ETX02298.1"/>
    <property type="molecule type" value="Genomic_DNA"/>
</dbReference>
<dbReference type="InterPro" id="IPR036291">
    <property type="entry name" value="NAD(P)-bd_dom_sf"/>
</dbReference>
<dbReference type="Gene3D" id="3.40.50.720">
    <property type="entry name" value="NAD(P)-binding Rossmann-like Domain"/>
    <property type="match status" value="1"/>
</dbReference>
<comment type="similarity">
    <text evidence="1">Belongs to the NAD(P)-dependent epimerase/dehydratase family.</text>
</comment>
<dbReference type="PANTHER" id="PTHR42687:SF1">
    <property type="entry name" value="L-THREONINE 3-DEHYDROGENASE, MITOCHONDRIAL"/>
    <property type="match status" value="1"/>
</dbReference>
<keyword evidence="4" id="KW-1185">Reference proteome</keyword>
<evidence type="ECO:0000313" key="3">
    <source>
        <dbReference type="EMBL" id="ETX02298.1"/>
    </source>
</evidence>
<feature type="domain" description="NAD-dependent epimerase/dehydratase" evidence="2">
    <location>
        <begin position="4"/>
        <end position="230"/>
    </location>
</feature>
<gene>
    <name evidence="3" type="ORF">ETSY1_04110</name>
</gene>